<dbReference type="GO" id="GO:0005975">
    <property type="term" value="P:carbohydrate metabolic process"/>
    <property type="evidence" value="ECO:0007669"/>
    <property type="project" value="UniProtKB-ARBA"/>
</dbReference>
<reference evidence="2 3" key="1">
    <citation type="submission" date="2020-08" db="EMBL/GenBank/DDBJ databases">
        <title>Sequencing the genomes of 1000 actinobacteria strains.</title>
        <authorList>
            <person name="Klenk H.-P."/>
        </authorList>
    </citation>
    <scope>NUCLEOTIDE SEQUENCE [LARGE SCALE GENOMIC DNA]</scope>
    <source>
        <strain evidence="2 3">DSM 11053</strain>
    </source>
</reference>
<dbReference type="Gene3D" id="2.60.40.10">
    <property type="entry name" value="Immunoglobulins"/>
    <property type="match status" value="1"/>
</dbReference>
<gene>
    <name evidence="2" type="ORF">FHX39_002166</name>
</gene>
<dbReference type="EMBL" id="JACHZG010000001">
    <property type="protein sequence ID" value="MBB3327222.1"/>
    <property type="molecule type" value="Genomic_DNA"/>
</dbReference>
<evidence type="ECO:0000313" key="2">
    <source>
        <dbReference type="EMBL" id="MBB3327222.1"/>
    </source>
</evidence>
<evidence type="ECO:0008006" key="4">
    <source>
        <dbReference type="Google" id="ProtNLM"/>
    </source>
</evidence>
<dbReference type="AlphaFoldDB" id="A0A7W5JVQ2"/>
<name>A0A7W5JVQ2_9ACTN</name>
<feature type="signal peptide" evidence="1">
    <location>
        <begin position="1"/>
        <end position="31"/>
    </location>
</feature>
<organism evidence="2 3">
    <name type="scientific">Microlunatus antarcticus</name>
    <dbReference type="NCBI Taxonomy" id="53388"/>
    <lineage>
        <taxon>Bacteria</taxon>
        <taxon>Bacillati</taxon>
        <taxon>Actinomycetota</taxon>
        <taxon>Actinomycetes</taxon>
        <taxon>Propionibacteriales</taxon>
        <taxon>Propionibacteriaceae</taxon>
        <taxon>Microlunatus</taxon>
    </lineage>
</organism>
<feature type="chain" id="PRO_5031428664" description="Fibronectin type-III domain-containing protein" evidence="1">
    <location>
        <begin position="32"/>
        <end position="524"/>
    </location>
</feature>
<evidence type="ECO:0000313" key="3">
    <source>
        <dbReference type="Proteomes" id="UP000565572"/>
    </source>
</evidence>
<evidence type="ECO:0000256" key="1">
    <source>
        <dbReference type="SAM" id="SignalP"/>
    </source>
</evidence>
<dbReference type="RefSeq" id="WP_183338310.1">
    <property type="nucleotide sequence ID" value="NZ_JACHZG010000001.1"/>
</dbReference>
<proteinExistence type="predicted"/>
<comment type="caution">
    <text evidence="2">The sequence shown here is derived from an EMBL/GenBank/DDBJ whole genome shotgun (WGS) entry which is preliminary data.</text>
</comment>
<keyword evidence="3" id="KW-1185">Reference proteome</keyword>
<dbReference type="InterPro" id="IPR013783">
    <property type="entry name" value="Ig-like_fold"/>
</dbReference>
<protein>
    <recommendedName>
        <fullName evidence="4">Fibronectin type-III domain-containing protein</fullName>
    </recommendedName>
</protein>
<sequence length="524" mass="56602">MSRIRAIAVLALALAMGVPLLSAVESPPAAAAPPTPPRLIVGMNAVTPAFEAHADPRPQTWDASANGTPTVRGVAATWAGGRFQVSVGSNTASPVHPGLSAAPQLGQDNPDTELGGYAQLDDTSYASFDGRADFVDLAADEQGNLTRFDLVFSYTEQRAVGAVFGEIRMNEPEQLATLSPTAQHLVWPKVGLEDDPVLATDSFRNTSGAPLPLGPAKVVGALRDYRLRDDSCSGHVLPAGGSCSITVAYRPTRGGPRLATLEVPTPTDALAVHLSSSAMLGRSSLSTQGLEYVDYGKKWSFSPIVVYSHGSYGHHEDPDRGYTFVPDELSPQIKASPRSDFTLQLTKKHGTIKRGTHKTELFAREYGLDYHRNTQYCDSLGGTLKVRHFVVDAEGQPTWIDVDFAQTCTRAHIEPVELQKGTIHGRLRYQDRKDTSAPRRPSKLRLEGGQLRWKRSSNKDLATTIVRADLGERFDPTRGIAVSDGRRQSAALPRLQPGQTYTVAAFSVDKTGNVSRPTTLRVTT</sequence>
<dbReference type="Proteomes" id="UP000565572">
    <property type="component" value="Unassembled WGS sequence"/>
</dbReference>
<keyword evidence="1" id="KW-0732">Signal</keyword>
<accession>A0A7W5JVQ2</accession>